<proteinExistence type="inferred from homology"/>
<dbReference type="Proteomes" id="UP000195871">
    <property type="component" value="Unassembled WGS sequence"/>
</dbReference>
<sequence length="465" mass="52497">MSAVPRIAIIGAGPIGLGFAKAIAAEPNAKEIFKTIDVFERRPQAGGLWNHTGDKSNVTFSLSESKTNPRALKVTDNDPHLSPMYKYTETNIVKQMMRYKDYPLPENSNTFPNRTEVLNYLVEYQKTVPDFVNFKFNSKVSSLLKNQNNNTWEIKLKDNSDSLVYDKVILAHGHFDTPFVPKTEGLLNWFKNDPTSVSHAKYYNDVDNYKDQKVLIIGNSASGIDISTQLLTVAKSITMSCATEPMFKGIVEDQTEQVDRIVKYDFENNRSVVTASGKVISNIDKILFCTGYLYEIPFLKSYMSGPNAVITDGSNLKHLYKQLFYIPDPSLVLAGIPKSIIPFPFAEAQGQYVARILSGRLQLPSTEEMNADYAREVAERGEGSSFHIMGNLKDAEYCNEMYELVQSTADEGFVASYWDDHMKDLRVKTLELKKQRFHDLIKYANDLRSKGLPFVSLKQDTTTVN</sequence>
<dbReference type="eggNOG" id="KOG1399">
    <property type="taxonomic scope" value="Eukaryota"/>
</dbReference>
<keyword evidence="2" id="KW-0285">Flavoprotein</keyword>
<name>A0A099P453_PICKU</name>
<dbReference type="InterPro" id="IPR050346">
    <property type="entry name" value="FMO-like"/>
</dbReference>
<dbReference type="EMBL" id="CP028774">
    <property type="protein sequence ID" value="AWU74862.1"/>
    <property type="molecule type" value="Genomic_DNA"/>
</dbReference>
<reference evidence="6 13" key="6">
    <citation type="submission" date="2018-06" db="EMBL/GenBank/DDBJ databases">
        <title>Population genomics shows no distinction between pathogenic Candida krusei and environmental Pichia kudriavzevii: One species, four names.</title>
        <authorList>
            <person name="Douglass A.P."/>
            <person name="Offei B."/>
            <person name="Braun-Galleani S."/>
            <person name="Coughlan A.Y."/>
            <person name="Martos A."/>
            <person name="Ortiz-Merino R.A."/>
            <person name="Byrne K.P."/>
            <person name="Wolfe K.H."/>
        </authorList>
    </citation>
    <scope>NUCLEOTIDE SEQUENCE [LARGE SCALE GENOMIC DNA]</scope>
    <source>
        <strain evidence="6 13">CBS573</strain>
    </source>
</reference>
<keyword evidence="4" id="KW-0521">NADP</keyword>
<evidence type="ECO:0000313" key="11">
    <source>
        <dbReference type="Proteomes" id="UP000189274"/>
    </source>
</evidence>
<evidence type="ECO:0000256" key="1">
    <source>
        <dbReference type="ARBA" id="ARBA00009183"/>
    </source>
</evidence>
<evidence type="ECO:0000313" key="6">
    <source>
        <dbReference type="EMBL" id="AWU74862.1"/>
    </source>
</evidence>
<evidence type="ECO:0000313" key="13">
    <source>
        <dbReference type="Proteomes" id="UP000249293"/>
    </source>
</evidence>
<evidence type="ECO:0000313" key="7">
    <source>
        <dbReference type="EMBL" id="KGK38811.1"/>
    </source>
</evidence>
<dbReference type="EMBL" id="MQVM01000015">
    <property type="protein sequence ID" value="ONH73283.1"/>
    <property type="molecule type" value="Genomic_DNA"/>
</dbReference>
<dbReference type="VEuPathDB" id="FungiDB:C5L36_0B01280"/>
<dbReference type="Proteomes" id="UP000249293">
    <property type="component" value="Chromosome 2"/>
</dbReference>
<evidence type="ECO:0000256" key="2">
    <source>
        <dbReference type="ARBA" id="ARBA00022630"/>
    </source>
</evidence>
<reference evidence="8" key="4">
    <citation type="submission" date="2017-01" db="EMBL/GenBank/DDBJ databases">
        <authorList>
            <person name="Mah S.A."/>
            <person name="Swanson W.J."/>
            <person name="Moy G.W."/>
            <person name="Vacquier V.D."/>
        </authorList>
    </citation>
    <scope>NUCLEOTIDE SEQUENCE [LARGE SCALE GENOMIC DNA]</scope>
    <source>
        <strain evidence="8">129</strain>
    </source>
</reference>
<evidence type="ECO:0000313" key="8">
    <source>
        <dbReference type="EMBL" id="ONH73283.1"/>
    </source>
</evidence>
<keyword evidence="8" id="KW-0503">Monooxygenase</keyword>
<accession>A0A099P453</accession>
<dbReference type="GO" id="GO:0050661">
    <property type="term" value="F:NADP binding"/>
    <property type="evidence" value="ECO:0007669"/>
    <property type="project" value="InterPro"/>
</dbReference>
<evidence type="ECO:0000313" key="12">
    <source>
        <dbReference type="Proteomes" id="UP000195871"/>
    </source>
</evidence>
<dbReference type="InterPro" id="IPR036188">
    <property type="entry name" value="FAD/NAD-bd_sf"/>
</dbReference>
<dbReference type="STRING" id="4909.A0A099P453"/>
<keyword evidence="13" id="KW-1185">Reference proteome</keyword>
<evidence type="ECO:0000256" key="5">
    <source>
        <dbReference type="ARBA" id="ARBA00023002"/>
    </source>
</evidence>
<protein>
    <submittedName>
        <fullName evidence="8">Thiol-specific monooxygenase</fullName>
    </submittedName>
</protein>
<dbReference type="EMBL" id="JQFK01000015">
    <property type="protein sequence ID" value="KGK38811.1"/>
    <property type="molecule type" value="Genomic_DNA"/>
</dbReference>
<evidence type="ECO:0000256" key="3">
    <source>
        <dbReference type="ARBA" id="ARBA00022827"/>
    </source>
</evidence>
<comment type="similarity">
    <text evidence="1">Belongs to the FMO family.</text>
</comment>
<dbReference type="PIRSF" id="PIRSF000332">
    <property type="entry name" value="FMO"/>
    <property type="match status" value="1"/>
</dbReference>
<dbReference type="GO" id="GO:0004499">
    <property type="term" value="F:N,N-dimethylaniline monooxygenase activity"/>
    <property type="evidence" value="ECO:0007669"/>
    <property type="project" value="InterPro"/>
</dbReference>
<evidence type="ECO:0000256" key="4">
    <source>
        <dbReference type="ARBA" id="ARBA00022857"/>
    </source>
</evidence>
<organism evidence="7 10">
    <name type="scientific">Pichia kudriavzevii</name>
    <name type="common">Yeast</name>
    <name type="synonym">Issatchenkia orientalis</name>
    <dbReference type="NCBI Taxonomy" id="4909"/>
    <lineage>
        <taxon>Eukaryota</taxon>
        <taxon>Fungi</taxon>
        <taxon>Dikarya</taxon>
        <taxon>Ascomycota</taxon>
        <taxon>Saccharomycotina</taxon>
        <taxon>Pichiomycetes</taxon>
        <taxon>Pichiales</taxon>
        <taxon>Pichiaceae</taxon>
        <taxon>Pichia</taxon>
    </lineage>
</organism>
<gene>
    <name evidence="8" type="ORF">BOH78_3234</name>
    <name evidence="6" type="ORF">C5L36_0B01280</name>
    <name evidence="9" type="ORF">CAS74_005101</name>
    <name evidence="7" type="ORF">JL09_g2039</name>
</gene>
<dbReference type="EMBL" id="NHMM01000010">
    <property type="protein sequence ID" value="OUT19979.1"/>
    <property type="molecule type" value="Genomic_DNA"/>
</dbReference>
<keyword evidence="3" id="KW-0274">FAD</keyword>
<dbReference type="Proteomes" id="UP000189274">
    <property type="component" value="Unassembled WGS sequence"/>
</dbReference>
<keyword evidence="5" id="KW-0560">Oxidoreductase</keyword>
<dbReference type="PANTHER" id="PTHR23023">
    <property type="entry name" value="DIMETHYLANILINE MONOOXYGENASE"/>
    <property type="match status" value="1"/>
</dbReference>
<evidence type="ECO:0000313" key="9">
    <source>
        <dbReference type="EMBL" id="OUT19979.1"/>
    </source>
</evidence>
<dbReference type="SUPFAM" id="SSF51905">
    <property type="entry name" value="FAD/NAD(P)-binding domain"/>
    <property type="match status" value="2"/>
</dbReference>
<reference evidence="9 12" key="5">
    <citation type="submission" date="2017-05" db="EMBL/GenBank/DDBJ databases">
        <title>The Genome Sequence of Candida krusei Ckrusei653.</title>
        <authorList>
            <person name="Cuomo C."/>
            <person name="Forche A."/>
            <person name="Young S."/>
            <person name="Abouelleil A."/>
            <person name="Cao P."/>
            <person name="Chapman S."/>
            <person name="Cusick C."/>
            <person name="Shea T."/>
            <person name="Nusbaum C."/>
            <person name="Birren B."/>
        </authorList>
    </citation>
    <scope>NUCLEOTIDE SEQUENCE [LARGE SCALE GENOMIC DNA]</scope>
    <source>
        <strain evidence="9 12">Ckrusei653</strain>
    </source>
</reference>
<dbReference type="OrthoDB" id="66881at2759"/>
<reference evidence="7" key="2">
    <citation type="submission" date="2014-08" db="EMBL/GenBank/DDBJ databases">
        <title>Exploiting Issatchenkia orientalis SD108 for Succinic Acid Production.</title>
        <authorList>
            <person name="Xiao H."/>
            <person name="Shao Z."/>
            <person name="Jiang Y."/>
            <person name="Dole S."/>
            <person name="Zhao H."/>
        </authorList>
    </citation>
    <scope>NUCLEOTIDE SEQUENCE [LARGE SCALE GENOMIC DNA]</scope>
    <source>
        <strain evidence="7">SD108</strain>
    </source>
</reference>
<dbReference type="InterPro" id="IPR000960">
    <property type="entry name" value="Flavin_mOase"/>
</dbReference>
<dbReference type="Pfam" id="PF00743">
    <property type="entry name" value="FMO-like"/>
    <property type="match status" value="2"/>
</dbReference>
<evidence type="ECO:0000313" key="10">
    <source>
        <dbReference type="Proteomes" id="UP000029867"/>
    </source>
</evidence>
<dbReference type="HOGENOM" id="CLU_006909_5_0_1"/>
<dbReference type="AlphaFoldDB" id="A0A099P453"/>
<reference evidence="11" key="3">
    <citation type="journal article" date="2017" name="Genome Announc.">
        <title>Genome sequences of Cyberlindnera fabianii 65, Pichia kudriavzevii 129, and Saccharomyces cerevisiae 131 isolated from fermented masau fruits in Zimbabwe.</title>
        <authorList>
            <person name="van Rijswijck I.M.H."/>
            <person name="Derks M.F.L."/>
            <person name="Abee T."/>
            <person name="de Ridder D."/>
            <person name="Smid E.J."/>
        </authorList>
    </citation>
    <scope>NUCLEOTIDE SEQUENCE [LARGE SCALE GENOMIC DNA]</scope>
    <source>
        <strain evidence="11">129</strain>
    </source>
</reference>
<dbReference type="Gene3D" id="3.50.50.60">
    <property type="entry name" value="FAD/NAD(P)-binding domain"/>
    <property type="match status" value="2"/>
</dbReference>
<dbReference type="Proteomes" id="UP000029867">
    <property type="component" value="Unassembled WGS sequence"/>
</dbReference>
<dbReference type="InterPro" id="IPR020946">
    <property type="entry name" value="Flavin_mOase-like"/>
</dbReference>
<reference evidence="10" key="1">
    <citation type="journal article" date="2014" name="Microb. Cell Fact.">
        <title>Exploiting Issatchenkia orientalis SD108 for succinic acid production.</title>
        <authorList>
            <person name="Xiao H."/>
            <person name="Shao Z."/>
            <person name="Jiang Y."/>
            <person name="Dole S."/>
            <person name="Zhao H."/>
        </authorList>
    </citation>
    <scope>NUCLEOTIDE SEQUENCE [LARGE SCALE GENOMIC DNA]</scope>
    <source>
        <strain evidence="10">SD108</strain>
    </source>
</reference>
<dbReference type="GO" id="GO:0050660">
    <property type="term" value="F:flavin adenine dinucleotide binding"/>
    <property type="evidence" value="ECO:0007669"/>
    <property type="project" value="InterPro"/>
</dbReference>